<proteinExistence type="predicted"/>
<dbReference type="Proteomes" id="UP000177515">
    <property type="component" value="Chromosome 2"/>
</dbReference>
<protein>
    <submittedName>
        <fullName evidence="1">DUF3606 domain-containing protein</fullName>
    </submittedName>
</protein>
<reference evidence="1 2" key="1">
    <citation type="submission" date="2016-10" db="EMBL/GenBank/DDBJ databases">
        <title>Complete genome sequences of three Cupriavidus strains isolated from various Malaysian environments.</title>
        <authorList>
            <person name="Abdullah A.A.-A."/>
            <person name="Shafie N.A.H."/>
            <person name="Lau N.S."/>
        </authorList>
    </citation>
    <scope>NUCLEOTIDE SEQUENCE [LARGE SCALE GENOMIC DNA]</scope>
    <source>
        <strain evidence="1 2">USMAA1020</strain>
    </source>
</reference>
<organism evidence="1 2">
    <name type="scientific">Cupriavidus malaysiensis</name>
    <dbReference type="NCBI Taxonomy" id="367825"/>
    <lineage>
        <taxon>Bacteria</taxon>
        <taxon>Pseudomonadati</taxon>
        <taxon>Pseudomonadota</taxon>
        <taxon>Betaproteobacteria</taxon>
        <taxon>Burkholderiales</taxon>
        <taxon>Burkholderiaceae</taxon>
        <taxon>Cupriavidus</taxon>
    </lineage>
</organism>
<evidence type="ECO:0000313" key="2">
    <source>
        <dbReference type="Proteomes" id="UP000177515"/>
    </source>
</evidence>
<accession>A0ABN4TV82</accession>
<evidence type="ECO:0000313" key="1">
    <source>
        <dbReference type="EMBL" id="AOZ09590.1"/>
    </source>
</evidence>
<dbReference type="InterPro" id="IPR022037">
    <property type="entry name" value="DUF3606"/>
</dbReference>
<keyword evidence="2" id="KW-1185">Reference proteome</keyword>
<sequence length="73" mass="7779">MSDIPQGFRPLDPGRVNLMDALEARYWCAELHCTPQQLEDAVDAAGEHLAAVRAQLEAWRAAAGARPGGAPAP</sequence>
<gene>
    <name evidence="1" type="ORF">BKK80_28065</name>
</gene>
<dbReference type="EMBL" id="CP017755">
    <property type="protein sequence ID" value="AOZ09590.1"/>
    <property type="molecule type" value="Genomic_DNA"/>
</dbReference>
<name>A0ABN4TV82_9BURK</name>
<dbReference type="RefSeq" id="WP_071019794.1">
    <property type="nucleotide sequence ID" value="NZ_CP017755.1"/>
</dbReference>
<dbReference type="Pfam" id="PF12244">
    <property type="entry name" value="DUF3606"/>
    <property type="match status" value="1"/>
</dbReference>